<dbReference type="AlphaFoldDB" id="A0A1I7Y6L1"/>
<keyword evidence="1" id="KW-1185">Reference proteome</keyword>
<protein>
    <submittedName>
        <fullName evidence="2">Uncharacterized protein</fullName>
    </submittedName>
</protein>
<evidence type="ECO:0000313" key="1">
    <source>
        <dbReference type="Proteomes" id="UP000095287"/>
    </source>
</evidence>
<evidence type="ECO:0000313" key="2">
    <source>
        <dbReference type="WBParaSite" id="L893_g13007.t1"/>
    </source>
</evidence>
<dbReference type="WBParaSite" id="L893_g13007.t1">
    <property type="protein sequence ID" value="L893_g13007.t1"/>
    <property type="gene ID" value="L893_g13007"/>
</dbReference>
<reference evidence="2" key="1">
    <citation type="submission" date="2016-11" db="UniProtKB">
        <authorList>
            <consortium name="WormBaseParasite"/>
        </authorList>
    </citation>
    <scope>IDENTIFICATION</scope>
</reference>
<sequence length="86" mass="10074">MPLYFLFHWNYCKEVAFFGKFNNFICSRDSVVHFTHNMSSSKNAEQFALLERHLIRQYLACDTRMLNSASKYLLGTRGTSITVELL</sequence>
<dbReference type="Proteomes" id="UP000095287">
    <property type="component" value="Unplaced"/>
</dbReference>
<accession>A0A1I7Y6L1</accession>
<organism evidence="1 2">
    <name type="scientific">Steinernema glaseri</name>
    <dbReference type="NCBI Taxonomy" id="37863"/>
    <lineage>
        <taxon>Eukaryota</taxon>
        <taxon>Metazoa</taxon>
        <taxon>Ecdysozoa</taxon>
        <taxon>Nematoda</taxon>
        <taxon>Chromadorea</taxon>
        <taxon>Rhabditida</taxon>
        <taxon>Tylenchina</taxon>
        <taxon>Panagrolaimomorpha</taxon>
        <taxon>Strongyloidoidea</taxon>
        <taxon>Steinernematidae</taxon>
        <taxon>Steinernema</taxon>
    </lineage>
</organism>
<name>A0A1I7Y6L1_9BILA</name>
<proteinExistence type="predicted"/>